<proteinExistence type="predicted"/>
<gene>
    <name evidence="1" type="ORF">QWZ14_01605</name>
</gene>
<comment type="caution">
    <text evidence="1">The sequence shown here is derived from an EMBL/GenBank/DDBJ whole genome shotgun (WGS) entry which is preliminary data.</text>
</comment>
<evidence type="ECO:0008006" key="3">
    <source>
        <dbReference type="Google" id="ProtNLM"/>
    </source>
</evidence>
<keyword evidence="2" id="KW-1185">Reference proteome</keyword>
<evidence type="ECO:0000313" key="1">
    <source>
        <dbReference type="EMBL" id="MDN3563073.1"/>
    </source>
</evidence>
<accession>A0ABT8A035</accession>
<reference evidence="2" key="1">
    <citation type="journal article" date="2019" name="Int. J. Syst. Evol. Microbiol.">
        <title>The Global Catalogue of Microorganisms (GCM) 10K type strain sequencing project: providing services to taxonomists for standard genome sequencing and annotation.</title>
        <authorList>
            <consortium name="The Broad Institute Genomics Platform"/>
            <consortium name="The Broad Institute Genome Sequencing Center for Infectious Disease"/>
            <person name="Wu L."/>
            <person name="Ma J."/>
        </authorList>
    </citation>
    <scope>NUCLEOTIDE SEQUENCE [LARGE SCALE GENOMIC DNA]</scope>
    <source>
        <strain evidence="2">CECT 7131</strain>
    </source>
</reference>
<dbReference type="RefSeq" id="WP_290314808.1">
    <property type="nucleotide sequence ID" value="NZ_JAUFPN010000013.1"/>
</dbReference>
<protein>
    <recommendedName>
        <fullName evidence="3">Transposase</fullName>
    </recommendedName>
</protein>
<evidence type="ECO:0000313" key="2">
    <source>
        <dbReference type="Proteomes" id="UP001529369"/>
    </source>
</evidence>
<dbReference type="Proteomes" id="UP001529369">
    <property type="component" value="Unassembled WGS sequence"/>
</dbReference>
<sequence>MREVGVSIGTLQRWRAQLLASPSAQASNQRWTTAAWKEVVIFTAAMDEGARSV</sequence>
<dbReference type="EMBL" id="JAUFPN010000013">
    <property type="protein sequence ID" value="MDN3563073.1"/>
    <property type="molecule type" value="Genomic_DNA"/>
</dbReference>
<name>A0ABT8A035_9PROT</name>
<organism evidence="1 2">
    <name type="scientific">Paeniroseomonas aquatica</name>
    <dbReference type="NCBI Taxonomy" id="373043"/>
    <lineage>
        <taxon>Bacteria</taxon>
        <taxon>Pseudomonadati</taxon>
        <taxon>Pseudomonadota</taxon>
        <taxon>Alphaproteobacteria</taxon>
        <taxon>Acetobacterales</taxon>
        <taxon>Acetobacteraceae</taxon>
        <taxon>Paeniroseomonas</taxon>
    </lineage>
</organism>